<gene>
    <name evidence="1" type="ORF">G2W53_015312</name>
</gene>
<organism evidence="1 2">
    <name type="scientific">Senna tora</name>
    <dbReference type="NCBI Taxonomy" id="362788"/>
    <lineage>
        <taxon>Eukaryota</taxon>
        <taxon>Viridiplantae</taxon>
        <taxon>Streptophyta</taxon>
        <taxon>Embryophyta</taxon>
        <taxon>Tracheophyta</taxon>
        <taxon>Spermatophyta</taxon>
        <taxon>Magnoliopsida</taxon>
        <taxon>eudicotyledons</taxon>
        <taxon>Gunneridae</taxon>
        <taxon>Pentapetalae</taxon>
        <taxon>rosids</taxon>
        <taxon>fabids</taxon>
        <taxon>Fabales</taxon>
        <taxon>Fabaceae</taxon>
        <taxon>Caesalpinioideae</taxon>
        <taxon>Cassia clade</taxon>
        <taxon>Senna</taxon>
    </lineage>
</organism>
<keyword evidence="2" id="KW-1185">Reference proteome</keyword>
<dbReference type="EMBL" id="JAAIUW010000005">
    <property type="protein sequence ID" value="KAF7832979.1"/>
    <property type="molecule type" value="Genomic_DNA"/>
</dbReference>
<comment type="caution">
    <text evidence="1">The sequence shown here is derived from an EMBL/GenBank/DDBJ whole genome shotgun (WGS) entry which is preliminary data.</text>
</comment>
<reference evidence="1" key="1">
    <citation type="submission" date="2020-09" db="EMBL/GenBank/DDBJ databases">
        <title>Genome-Enabled Discovery of Anthraquinone Biosynthesis in Senna tora.</title>
        <authorList>
            <person name="Kang S.-H."/>
            <person name="Pandey R.P."/>
            <person name="Lee C.-M."/>
            <person name="Sim J.-S."/>
            <person name="Jeong J.-T."/>
            <person name="Choi B.-S."/>
            <person name="Jung M."/>
            <person name="Ginzburg D."/>
            <person name="Zhao K."/>
            <person name="Won S.Y."/>
            <person name="Oh T.-J."/>
            <person name="Yu Y."/>
            <person name="Kim N.-H."/>
            <person name="Lee O.R."/>
            <person name="Lee T.-H."/>
            <person name="Bashyal P."/>
            <person name="Kim T.-S."/>
            <person name="Lee W.-H."/>
            <person name="Kawkins C."/>
            <person name="Kim C.-K."/>
            <person name="Kim J.S."/>
            <person name="Ahn B.O."/>
            <person name="Rhee S.Y."/>
            <person name="Sohng J.K."/>
        </authorList>
    </citation>
    <scope>NUCLEOTIDE SEQUENCE</scope>
    <source>
        <tissue evidence="1">Leaf</tissue>
    </source>
</reference>
<dbReference type="AlphaFoldDB" id="A0A835C5F1"/>
<protein>
    <submittedName>
        <fullName evidence="1">Uncharacterized protein</fullName>
    </submittedName>
</protein>
<evidence type="ECO:0000313" key="1">
    <source>
        <dbReference type="EMBL" id="KAF7832979.1"/>
    </source>
</evidence>
<evidence type="ECO:0000313" key="2">
    <source>
        <dbReference type="Proteomes" id="UP000634136"/>
    </source>
</evidence>
<dbReference type="Proteomes" id="UP000634136">
    <property type="component" value="Unassembled WGS sequence"/>
</dbReference>
<name>A0A835C5F1_9FABA</name>
<proteinExistence type="predicted"/>
<accession>A0A835C5F1</accession>
<sequence>MGTPYGIGHLDHATVLAERV</sequence>